<evidence type="ECO:0000313" key="1">
    <source>
        <dbReference type="EMBL" id="TKB56001.1"/>
    </source>
</evidence>
<sequence length="286" mass="31894">MALFSKKQAQSSVLGGFVDGNLCYLATDSLAFTPAQINSVDSWKAALASLPKRGIGLRLALSSELYEVISIDRPNVEENELSAALTWAVKDLTNIPLEHQLIDYFELKHQPSGAPKLQVVVTDKRRIQPMVLALDKLKITPELITIEELALTNLLANEPTPQMLLCQTQEQSLNLVVSMEGEFVFNRPISGIEFKEGQTELDRQMQFDSLILEMQRSLDYLDRQLRLAPPTALSLLLPVDIQQWLAPQIQTMFDLPVSSLTSLDRSVQHNLALAASLESLEVRDEA</sequence>
<dbReference type="Gene3D" id="3.30.420.40">
    <property type="match status" value="2"/>
</dbReference>
<evidence type="ECO:0000313" key="2">
    <source>
        <dbReference type="Proteomes" id="UP000305675"/>
    </source>
</evidence>
<dbReference type="OrthoDB" id="5296002at2"/>
<comment type="caution">
    <text evidence="1">The sequence shown here is derived from an EMBL/GenBank/DDBJ whole genome shotgun (WGS) entry which is preliminary data.</text>
</comment>
<evidence type="ECO:0008006" key="3">
    <source>
        <dbReference type="Google" id="ProtNLM"/>
    </source>
</evidence>
<proteinExistence type="predicted"/>
<dbReference type="Proteomes" id="UP000305675">
    <property type="component" value="Unassembled WGS sequence"/>
</dbReference>
<gene>
    <name evidence="1" type="ORF">FCL42_07215</name>
</gene>
<name>A0A4U1BNU4_9GAMM</name>
<dbReference type="RefSeq" id="WP_136862730.1">
    <property type="nucleotide sequence ID" value="NZ_SWCJ01000004.1"/>
</dbReference>
<protein>
    <recommendedName>
        <fullName evidence="3">MSHA biogenesis protein MshI</fullName>
    </recommendedName>
</protein>
<dbReference type="EMBL" id="SWCJ01000004">
    <property type="protein sequence ID" value="TKB56001.1"/>
    <property type="molecule type" value="Genomic_DNA"/>
</dbReference>
<dbReference type="SUPFAM" id="SSF53067">
    <property type="entry name" value="Actin-like ATPase domain"/>
    <property type="match status" value="1"/>
</dbReference>
<keyword evidence="2" id="KW-1185">Reference proteome</keyword>
<dbReference type="InterPro" id="IPR043129">
    <property type="entry name" value="ATPase_NBD"/>
</dbReference>
<dbReference type="AlphaFoldDB" id="A0A4U1BNU4"/>
<reference evidence="1 2" key="1">
    <citation type="submission" date="2019-04" db="EMBL/GenBank/DDBJ databases">
        <authorList>
            <person name="Hwang J.C."/>
        </authorList>
    </citation>
    <scope>NUCLEOTIDE SEQUENCE [LARGE SCALE GENOMIC DNA]</scope>
    <source>
        <strain evidence="1 2">IMCC35002</strain>
    </source>
</reference>
<accession>A0A4U1BNU4</accession>
<organism evidence="1 2">
    <name type="scientific">Ferrimonas aestuarii</name>
    <dbReference type="NCBI Taxonomy" id="2569539"/>
    <lineage>
        <taxon>Bacteria</taxon>
        <taxon>Pseudomonadati</taxon>
        <taxon>Pseudomonadota</taxon>
        <taxon>Gammaproteobacteria</taxon>
        <taxon>Alteromonadales</taxon>
        <taxon>Ferrimonadaceae</taxon>
        <taxon>Ferrimonas</taxon>
    </lineage>
</organism>
<dbReference type="Gene3D" id="3.30.1490.300">
    <property type="match status" value="1"/>
</dbReference>